<evidence type="ECO:0000256" key="4">
    <source>
        <dbReference type="SAM" id="SignalP"/>
    </source>
</evidence>
<dbReference type="RefSeq" id="WP_310027310.1">
    <property type="nucleotide sequence ID" value="NZ_JAVDVI010000012.1"/>
</dbReference>
<keyword evidence="4" id="KW-0732">Signal</keyword>
<keyword evidence="2 3" id="KW-0802">TPR repeat</keyword>
<reference evidence="5 6" key="1">
    <citation type="submission" date="2023-07" db="EMBL/GenBank/DDBJ databases">
        <title>Sorghum-associated microbial communities from plants grown in Nebraska, USA.</title>
        <authorList>
            <person name="Schachtman D."/>
        </authorList>
    </citation>
    <scope>NUCLEOTIDE SEQUENCE [LARGE SCALE GENOMIC DNA]</scope>
    <source>
        <strain evidence="5 6">3773</strain>
    </source>
</reference>
<dbReference type="PROSITE" id="PS50896">
    <property type="entry name" value="LISH"/>
    <property type="match status" value="1"/>
</dbReference>
<dbReference type="Proteomes" id="UP001255185">
    <property type="component" value="Unassembled WGS sequence"/>
</dbReference>
<evidence type="ECO:0000313" key="6">
    <source>
        <dbReference type="Proteomes" id="UP001255185"/>
    </source>
</evidence>
<comment type="caution">
    <text evidence="5">The sequence shown here is derived from an EMBL/GenBank/DDBJ whole genome shotgun (WGS) entry which is preliminary data.</text>
</comment>
<protein>
    <submittedName>
        <fullName evidence="5">Tetratricopeptide (TPR) repeat protein</fullName>
    </submittedName>
</protein>
<dbReference type="Pfam" id="PF13181">
    <property type="entry name" value="TPR_8"/>
    <property type="match status" value="3"/>
</dbReference>
<feature type="chain" id="PRO_5046667290" evidence="4">
    <location>
        <begin position="25"/>
        <end position="446"/>
    </location>
</feature>
<accession>A0ABU1TS36</accession>
<organism evidence="5 6">
    <name type="scientific">Flavobacterium arsenatis</name>
    <dbReference type="NCBI Taxonomy" id="1484332"/>
    <lineage>
        <taxon>Bacteria</taxon>
        <taxon>Pseudomonadati</taxon>
        <taxon>Bacteroidota</taxon>
        <taxon>Flavobacteriia</taxon>
        <taxon>Flavobacteriales</taxon>
        <taxon>Flavobacteriaceae</taxon>
        <taxon>Flavobacterium</taxon>
    </lineage>
</organism>
<dbReference type="InterPro" id="IPR013105">
    <property type="entry name" value="TPR_2"/>
</dbReference>
<evidence type="ECO:0000313" key="5">
    <source>
        <dbReference type="EMBL" id="MDR6968701.1"/>
    </source>
</evidence>
<dbReference type="PROSITE" id="PS50005">
    <property type="entry name" value="TPR"/>
    <property type="match status" value="2"/>
</dbReference>
<dbReference type="PANTHER" id="PTHR12558">
    <property type="entry name" value="CELL DIVISION CYCLE 16,23,27"/>
    <property type="match status" value="1"/>
</dbReference>
<dbReference type="Pfam" id="PF07719">
    <property type="entry name" value="TPR_2"/>
    <property type="match status" value="1"/>
</dbReference>
<proteinExistence type="predicted"/>
<keyword evidence="6" id="KW-1185">Reference proteome</keyword>
<evidence type="ECO:0000256" key="1">
    <source>
        <dbReference type="ARBA" id="ARBA00022737"/>
    </source>
</evidence>
<feature type="repeat" description="TPR" evidence="3">
    <location>
        <begin position="70"/>
        <end position="103"/>
    </location>
</feature>
<feature type="repeat" description="TPR" evidence="3">
    <location>
        <begin position="308"/>
        <end position="341"/>
    </location>
</feature>
<feature type="signal peptide" evidence="4">
    <location>
        <begin position="1"/>
        <end position="24"/>
    </location>
</feature>
<dbReference type="InterPro" id="IPR011990">
    <property type="entry name" value="TPR-like_helical_dom_sf"/>
</dbReference>
<keyword evidence="1" id="KW-0677">Repeat</keyword>
<dbReference type="PROSITE" id="PS50293">
    <property type="entry name" value="TPR_REGION"/>
    <property type="match status" value="1"/>
</dbReference>
<dbReference type="SUPFAM" id="SSF48452">
    <property type="entry name" value="TPR-like"/>
    <property type="match status" value="2"/>
</dbReference>
<sequence>MKKTALIILFGILFSFPTSVFAQAEPEAIGLETDEFQELFFEALKQKGIENYDKAIVALEKCLKLEPQNANVYNELGKNYLKNKGYKDAYEAFEKATQIDPKNKWFWHGMYDVCYQTQDYNQSIIIVTKLIKFDAGYKEDLVSLYMYTQQFDKALALINDLNENVGKSEKRNGYKMQILQTAKYQGAEKENLVELIKNHPKEEANYISLIYLYSNSNEEEKALEVAKELEKEIPTSAWAQVSLFKFHLNNNEGDKAVASMNTVLDSDEIDLKIKHRILNEFLIFATKNPKYEPALEKAIAYFENENGVDVAKEIGKFYQNKKDWNKAIKYYEMEESGNPTNMENTMLLFQAYAENQRFQELSKKAENMMELFPSKPEFYYYAGMAYNQLKNFKKAKDILETGIDYLVENKAMEINFNIQLGEAYNGLGDMKKKESYFQKADKLLKE</sequence>
<dbReference type="SMART" id="SM00028">
    <property type="entry name" value="TPR"/>
    <property type="match status" value="4"/>
</dbReference>
<dbReference type="PANTHER" id="PTHR12558:SF13">
    <property type="entry name" value="CELL DIVISION CYCLE PROTEIN 27 HOMOLOG"/>
    <property type="match status" value="1"/>
</dbReference>
<name>A0ABU1TS36_9FLAO</name>
<dbReference type="InterPro" id="IPR006594">
    <property type="entry name" value="LisH"/>
</dbReference>
<dbReference type="InterPro" id="IPR019734">
    <property type="entry name" value="TPR_rpt"/>
</dbReference>
<evidence type="ECO:0000256" key="2">
    <source>
        <dbReference type="ARBA" id="ARBA00022803"/>
    </source>
</evidence>
<dbReference type="Gene3D" id="1.25.40.10">
    <property type="entry name" value="Tetratricopeptide repeat domain"/>
    <property type="match status" value="2"/>
</dbReference>
<dbReference type="EMBL" id="JAVDVI010000012">
    <property type="protein sequence ID" value="MDR6968701.1"/>
    <property type="molecule type" value="Genomic_DNA"/>
</dbReference>
<gene>
    <name evidence="5" type="ORF">J2X31_002727</name>
</gene>
<evidence type="ECO:0000256" key="3">
    <source>
        <dbReference type="PROSITE-ProRule" id="PRU00339"/>
    </source>
</evidence>